<organism evidence="1 2">
    <name type="scientific">Halomarina oriensis</name>
    <dbReference type="NCBI Taxonomy" id="671145"/>
    <lineage>
        <taxon>Archaea</taxon>
        <taxon>Methanobacteriati</taxon>
        <taxon>Methanobacteriota</taxon>
        <taxon>Stenosarchaea group</taxon>
        <taxon>Halobacteria</taxon>
        <taxon>Halobacteriales</taxon>
        <taxon>Natronomonadaceae</taxon>
        <taxon>Halomarina</taxon>
    </lineage>
</organism>
<dbReference type="EMBL" id="WSZK01000042">
    <property type="protein sequence ID" value="MWG36871.1"/>
    <property type="molecule type" value="Genomic_DNA"/>
</dbReference>
<keyword evidence="2" id="KW-1185">Reference proteome</keyword>
<comment type="caution">
    <text evidence="1">The sequence shown here is derived from an EMBL/GenBank/DDBJ whole genome shotgun (WGS) entry which is preliminary data.</text>
</comment>
<name>A0A6B0GRU8_9EURY</name>
<protein>
    <submittedName>
        <fullName evidence="1">Uncharacterized protein</fullName>
    </submittedName>
</protein>
<dbReference type="Proteomes" id="UP000451471">
    <property type="component" value="Unassembled WGS sequence"/>
</dbReference>
<evidence type="ECO:0000313" key="2">
    <source>
        <dbReference type="Proteomes" id="UP000451471"/>
    </source>
</evidence>
<reference evidence="1 2" key="1">
    <citation type="submission" date="2019-12" db="EMBL/GenBank/DDBJ databases">
        <title>Halocatena pleomorpha gen. nov. sp. nov., an extremely halophilic archaeon of family Halobacteriaceae isolated from saltpan soil.</title>
        <authorList>
            <person name="Pal Y."/>
            <person name="Verma A."/>
            <person name="Krishnamurthi S."/>
            <person name="Kumar P."/>
        </authorList>
    </citation>
    <scope>NUCLEOTIDE SEQUENCE [LARGE SCALE GENOMIC DNA]</scope>
    <source>
        <strain evidence="1 2">JCM 16495</strain>
    </source>
</reference>
<evidence type="ECO:0000313" key="1">
    <source>
        <dbReference type="EMBL" id="MWG36871.1"/>
    </source>
</evidence>
<proteinExistence type="predicted"/>
<accession>A0A6B0GRU8</accession>
<gene>
    <name evidence="1" type="ORF">GQS65_20685</name>
</gene>
<dbReference type="OrthoDB" id="234780at2157"/>
<dbReference type="AlphaFoldDB" id="A0A6B0GRU8"/>
<dbReference type="RefSeq" id="WP_158206513.1">
    <property type="nucleotide sequence ID" value="NZ_WSZK01000042.1"/>
</dbReference>
<sequence>MDIGRRRALKLLGGGVTALAGFRALDNVVLGYGVLVGTNLHDQDLASVAGDAFGPQAETFALGDATARLDGADLTVSSEAGEHTFGRTDVERARAVDADHGLDGALVAFVRDAAAIDAGDVRFEFSTVDAFFERCRDAEPRPAVVEASRGPWFRDEPAATVERFTEADATDPKSVVHGLTDGFREYADYDVERYLAGSVEDNVLFGAADLRSSFADPVAFDALLANGETGMFCYEFVFRSIEAFHARPAREQSVPVVAGYVRDARHKHAYTILASVVREDGDLVVPATFVDYTHTTLYDDLYVRGVMGEGLEAYNTRHRATEIRWY</sequence>